<organism evidence="3 4">
    <name type="scientific">Flavobacterium shii</name>
    <dbReference type="NCBI Taxonomy" id="2987687"/>
    <lineage>
        <taxon>Bacteria</taxon>
        <taxon>Pseudomonadati</taxon>
        <taxon>Bacteroidota</taxon>
        <taxon>Flavobacteriia</taxon>
        <taxon>Flavobacteriales</taxon>
        <taxon>Flavobacteriaceae</taxon>
        <taxon>Flavobacterium</taxon>
    </lineage>
</organism>
<feature type="domain" description="DUF4236" evidence="2">
    <location>
        <begin position="3"/>
        <end position="51"/>
    </location>
</feature>
<evidence type="ECO:0000259" key="2">
    <source>
        <dbReference type="Pfam" id="PF14020"/>
    </source>
</evidence>
<dbReference type="Proteomes" id="UP001151079">
    <property type="component" value="Unassembled WGS sequence"/>
</dbReference>
<evidence type="ECO:0000256" key="1">
    <source>
        <dbReference type="SAM" id="Phobius"/>
    </source>
</evidence>
<gene>
    <name evidence="3" type="ORF">OIU83_22440</name>
</gene>
<protein>
    <submittedName>
        <fullName evidence="3">DUF4236 domain-containing protein</fullName>
    </submittedName>
</protein>
<dbReference type="RefSeq" id="WP_264208509.1">
    <property type="nucleotide sequence ID" value="NZ_JAOZEW010000035.1"/>
</dbReference>
<dbReference type="InterPro" id="IPR025330">
    <property type="entry name" value="DUF4236"/>
</dbReference>
<dbReference type="EMBL" id="JAOZEW010000035">
    <property type="protein sequence ID" value="MCV9930436.1"/>
    <property type="molecule type" value="Genomic_DNA"/>
</dbReference>
<comment type="caution">
    <text evidence="3">The sequence shown here is derived from an EMBL/GenBank/DDBJ whole genome shotgun (WGS) entry which is preliminary data.</text>
</comment>
<name>A0A9X2ZFH6_9FLAO</name>
<dbReference type="AlphaFoldDB" id="A0A9X2ZFH6"/>
<evidence type="ECO:0000313" key="4">
    <source>
        <dbReference type="Proteomes" id="UP001151079"/>
    </source>
</evidence>
<feature type="transmembrane region" description="Helical" evidence="1">
    <location>
        <begin position="62"/>
        <end position="81"/>
    </location>
</feature>
<keyword evidence="1" id="KW-1133">Transmembrane helix</keyword>
<accession>A0A9X2ZFH6</accession>
<evidence type="ECO:0000313" key="3">
    <source>
        <dbReference type="EMBL" id="MCV9930436.1"/>
    </source>
</evidence>
<keyword evidence="1" id="KW-0812">Transmembrane</keyword>
<keyword evidence="1" id="KW-0472">Membrane</keyword>
<sequence length="84" mass="9158">MGFRFQKRIKLAGGLGLNLSKSGIYPSLRTSKGTISPKRLSIRTGISGINYQNNFSKAKNSGYVLFFAFTGAAATALIYIIKHQ</sequence>
<proteinExistence type="predicted"/>
<keyword evidence="4" id="KW-1185">Reference proteome</keyword>
<dbReference type="Pfam" id="PF14020">
    <property type="entry name" value="DUF4236"/>
    <property type="match status" value="1"/>
</dbReference>
<reference evidence="3" key="1">
    <citation type="submission" date="2022-10" db="EMBL/GenBank/DDBJ databases">
        <title>Two novel species of Flavobacterium.</title>
        <authorList>
            <person name="Liu Q."/>
            <person name="Xin Y.-H."/>
        </authorList>
    </citation>
    <scope>NUCLEOTIDE SEQUENCE</scope>
    <source>
        <strain evidence="3">LS1R49</strain>
    </source>
</reference>